<feature type="domain" description="ABM" evidence="1">
    <location>
        <begin position="5"/>
        <end position="72"/>
    </location>
</feature>
<comment type="caution">
    <text evidence="2">The sequence shown here is derived from an EMBL/GenBank/DDBJ whole genome shotgun (WGS) entry which is preliminary data.</text>
</comment>
<sequence length="127" mass="14145">MSENPVRVIVHYRDPRGPTGAVTAAYEEAGRTLRDTPGLIGHELLAVPEADGRYALLMAWRDFSSYRDWERSLRAAGHPSPLRTYQDRTRPAGHYEVFEVHDAWYKAEGGMAEGGMAEGGMAREPLS</sequence>
<reference evidence="2 3" key="1">
    <citation type="submission" date="2023-11" db="EMBL/GenBank/DDBJ databases">
        <title>Actinomadura monticuli sp. nov., isolated from volcanic ash.</title>
        <authorList>
            <person name="Lee S.D."/>
            <person name="Yang H."/>
            <person name="Kim I.S."/>
        </authorList>
    </citation>
    <scope>NUCLEOTIDE SEQUENCE [LARGE SCALE GENOMIC DNA]</scope>
    <source>
        <strain evidence="2 3">DSM 45346</strain>
    </source>
</reference>
<dbReference type="GO" id="GO:0004497">
    <property type="term" value="F:monooxygenase activity"/>
    <property type="evidence" value="ECO:0007669"/>
    <property type="project" value="UniProtKB-KW"/>
</dbReference>
<keyword evidence="2" id="KW-0560">Oxidoreductase</keyword>
<keyword evidence="2" id="KW-0503">Monooxygenase</keyword>
<dbReference type="EMBL" id="JAXCEH010000011">
    <property type="protein sequence ID" value="MFA1555681.1"/>
    <property type="molecule type" value="Genomic_DNA"/>
</dbReference>
<proteinExistence type="predicted"/>
<evidence type="ECO:0000313" key="3">
    <source>
        <dbReference type="Proteomes" id="UP001569904"/>
    </source>
</evidence>
<dbReference type="Pfam" id="PF03992">
    <property type="entry name" value="ABM"/>
    <property type="match status" value="1"/>
</dbReference>
<accession>A0ABV4QYG8</accession>
<dbReference type="SUPFAM" id="SSF54909">
    <property type="entry name" value="Dimeric alpha+beta barrel"/>
    <property type="match status" value="1"/>
</dbReference>
<evidence type="ECO:0000313" key="2">
    <source>
        <dbReference type="EMBL" id="MFA1555681.1"/>
    </source>
</evidence>
<gene>
    <name evidence="2" type="ORF">SM436_18490</name>
</gene>
<dbReference type="RefSeq" id="WP_371942407.1">
    <property type="nucleotide sequence ID" value="NZ_JAXCEH010000011.1"/>
</dbReference>
<dbReference type="Gene3D" id="3.30.70.100">
    <property type="match status" value="1"/>
</dbReference>
<name>A0ABV4QYG8_9ACTN</name>
<keyword evidence="3" id="KW-1185">Reference proteome</keyword>
<dbReference type="InterPro" id="IPR007138">
    <property type="entry name" value="ABM_dom"/>
</dbReference>
<protein>
    <submittedName>
        <fullName evidence="2">Antibiotic biosynthesis monooxygenase</fullName>
    </submittedName>
</protein>
<dbReference type="InterPro" id="IPR011008">
    <property type="entry name" value="Dimeric_a/b-barrel"/>
</dbReference>
<organism evidence="2 3">
    <name type="scientific">Actinomadura chokoriensis</name>
    <dbReference type="NCBI Taxonomy" id="454156"/>
    <lineage>
        <taxon>Bacteria</taxon>
        <taxon>Bacillati</taxon>
        <taxon>Actinomycetota</taxon>
        <taxon>Actinomycetes</taxon>
        <taxon>Streptosporangiales</taxon>
        <taxon>Thermomonosporaceae</taxon>
        <taxon>Actinomadura</taxon>
    </lineage>
</organism>
<evidence type="ECO:0000259" key="1">
    <source>
        <dbReference type="Pfam" id="PF03992"/>
    </source>
</evidence>
<dbReference type="Proteomes" id="UP001569904">
    <property type="component" value="Unassembled WGS sequence"/>
</dbReference>